<evidence type="ECO:0000313" key="3">
    <source>
        <dbReference type="Proteomes" id="UP000433309"/>
    </source>
</evidence>
<dbReference type="Proteomes" id="UP000433309">
    <property type="component" value="Unassembled WGS sequence"/>
</dbReference>
<gene>
    <name evidence="2" type="ORF">GJ699_16380</name>
</gene>
<feature type="signal peptide" evidence="1">
    <location>
        <begin position="1"/>
        <end position="28"/>
    </location>
</feature>
<dbReference type="EMBL" id="WKJK01000008">
    <property type="protein sequence ID" value="MRW91572.1"/>
    <property type="molecule type" value="Genomic_DNA"/>
</dbReference>
<comment type="caution">
    <text evidence="2">The sequence shown here is derived from an EMBL/GenBank/DDBJ whole genome shotgun (WGS) entry which is preliminary data.</text>
</comment>
<sequence>MIRFQSPRVSLTRCLLLAALCLAGSAGAAAMRVVYPLTTTGDVDSRYEYDWAVLRMALDKTTPRYGPYEMQQSSYPMSTPRVVQELMTPGGRINVFARATSPELEQQFVPVRLPIDKGLLGYRIFLVRRDKLPRFAAVRTLNDLRAMSVGQGKDWTDVSILRHAGFKVVEGTNYSGLFAMLNAGRFDFFSRAIDEAQREFKERTAAYPNMLIEPTVLLQYPLPLYFFTRRDAEGKLLAQRITDGMEMMIKDGSLNVLFLRYKGERIKASALVGRHILHLTNPHLTPETPLSRSELWFNPLTGK</sequence>
<reference evidence="2 3" key="1">
    <citation type="submission" date="2019-11" db="EMBL/GenBank/DDBJ databases">
        <title>Novel species isolated from a subtropical stream in China.</title>
        <authorList>
            <person name="Lu H."/>
        </authorList>
    </citation>
    <scope>NUCLEOTIDE SEQUENCE [LARGE SCALE GENOMIC DNA]</scope>
    <source>
        <strain evidence="2 3">FT80W</strain>
    </source>
</reference>
<evidence type="ECO:0000313" key="2">
    <source>
        <dbReference type="EMBL" id="MRW91572.1"/>
    </source>
</evidence>
<organism evidence="2 3">
    <name type="scientific">Duganella guangzhouensis</name>
    <dbReference type="NCBI Taxonomy" id="2666084"/>
    <lineage>
        <taxon>Bacteria</taxon>
        <taxon>Pseudomonadati</taxon>
        <taxon>Pseudomonadota</taxon>
        <taxon>Betaproteobacteria</taxon>
        <taxon>Burkholderiales</taxon>
        <taxon>Oxalobacteraceae</taxon>
        <taxon>Telluria group</taxon>
        <taxon>Duganella</taxon>
    </lineage>
</organism>
<dbReference type="AlphaFoldDB" id="A0A6I2L157"/>
<protein>
    <recommendedName>
        <fullName evidence="4">Transporter substrate-binding domain-containing protein</fullName>
    </recommendedName>
</protein>
<evidence type="ECO:0008006" key="4">
    <source>
        <dbReference type="Google" id="ProtNLM"/>
    </source>
</evidence>
<keyword evidence="3" id="KW-1185">Reference proteome</keyword>
<evidence type="ECO:0000256" key="1">
    <source>
        <dbReference type="SAM" id="SignalP"/>
    </source>
</evidence>
<accession>A0A6I2L157</accession>
<name>A0A6I2L157_9BURK</name>
<feature type="chain" id="PRO_5026256596" description="Transporter substrate-binding domain-containing protein" evidence="1">
    <location>
        <begin position="29"/>
        <end position="303"/>
    </location>
</feature>
<keyword evidence="1" id="KW-0732">Signal</keyword>
<proteinExistence type="predicted"/>
<dbReference type="SUPFAM" id="SSF53850">
    <property type="entry name" value="Periplasmic binding protein-like II"/>
    <property type="match status" value="1"/>
</dbReference>